<evidence type="ECO:0000313" key="4">
    <source>
        <dbReference type="EMBL" id="CUN09695.1"/>
    </source>
</evidence>
<proteinExistence type="predicted"/>
<reference evidence="4 5" key="1">
    <citation type="submission" date="2015-09" db="EMBL/GenBank/DDBJ databases">
        <authorList>
            <consortium name="Pathogen Informatics"/>
        </authorList>
    </citation>
    <scope>NUCLEOTIDE SEQUENCE [LARGE SCALE GENOMIC DNA]</scope>
    <source>
        <strain evidence="4 5">2789STDY5834962</strain>
    </source>
</reference>
<evidence type="ECO:0000259" key="3">
    <source>
        <dbReference type="Pfam" id="PF11761"/>
    </source>
</evidence>
<evidence type="ECO:0000259" key="2">
    <source>
        <dbReference type="Pfam" id="PF11760"/>
    </source>
</evidence>
<dbReference type="RefSeq" id="WP_055157957.1">
    <property type="nucleotide sequence ID" value="NZ_CYXR01000023.1"/>
</dbReference>
<dbReference type="Gene3D" id="3.40.50.11220">
    <property type="match status" value="1"/>
</dbReference>
<dbReference type="InterPro" id="IPR052553">
    <property type="entry name" value="CbiG_hydrolase"/>
</dbReference>
<dbReference type="Gene3D" id="3.30.420.180">
    <property type="entry name" value="CobE/GbiG C-terminal domain"/>
    <property type="match status" value="1"/>
</dbReference>
<feature type="domain" description="Cobalamin biosynthesis central region" evidence="3">
    <location>
        <begin position="138"/>
        <end position="190"/>
    </location>
</feature>
<dbReference type="PANTHER" id="PTHR37477">
    <property type="entry name" value="COBALT-PRECORRIN-5A HYDROLASE"/>
    <property type="match status" value="1"/>
</dbReference>
<gene>
    <name evidence="4" type="ORF">ERS852574_02672</name>
</gene>
<dbReference type="Pfam" id="PF11761">
    <property type="entry name" value="CbiG_mid"/>
    <property type="match status" value="1"/>
</dbReference>
<dbReference type="SUPFAM" id="SSF159672">
    <property type="entry name" value="CbiG N-terminal domain-like"/>
    <property type="match status" value="1"/>
</dbReference>
<protein>
    <submittedName>
        <fullName evidence="4">Cobalamin biosynthesis protein CbiG</fullName>
    </submittedName>
</protein>
<dbReference type="Pfam" id="PF01890">
    <property type="entry name" value="CbiG_C"/>
    <property type="match status" value="1"/>
</dbReference>
<dbReference type="Pfam" id="PF11760">
    <property type="entry name" value="CbiG_N"/>
    <property type="match status" value="1"/>
</dbReference>
<dbReference type="AlphaFoldDB" id="A0A173U6E1"/>
<name>A0A173U6E1_9FIRM</name>
<dbReference type="InterPro" id="IPR002750">
    <property type="entry name" value="CobE/GbiG_C"/>
</dbReference>
<dbReference type="InterPro" id="IPR036518">
    <property type="entry name" value="CobE/GbiG_C_sf"/>
</dbReference>
<dbReference type="PANTHER" id="PTHR37477:SF1">
    <property type="entry name" value="COBALT-PRECORRIN-5A HYDROLASE"/>
    <property type="match status" value="1"/>
</dbReference>
<dbReference type="Proteomes" id="UP000095727">
    <property type="component" value="Unassembled WGS sequence"/>
</dbReference>
<evidence type="ECO:0000259" key="1">
    <source>
        <dbReference type="Pfam" id="PF01890"/>
    </source>
</evidence>
<dbReference type="InterPro" id="IPR038029">
    <property type="entry name" value="GbiG_N_sf"/>
</dbReference>
<dbReference type="InterPro" id="IPR021744">
    <property type="entry name" value="CbiG_N"/>
</dbReference>
<dbReference type="GO" id="GO:0009236">
    <property type="term" value="P:cobalamin biosynthetic process"/>
    <property type="evidence" value="ECO:0007669"/>
    <property type="project" value="InterPro"/>
</dbReference>
<dbReference type="InterPro" id="IPR021745">
    <property type="entry name" value="CbiG_mid"/>
</dbReference>
<dbReference type="SUPFAM" id="SSF159664">
    <property type="entry name" value="CobE/GbiG C-terminal domain-like"/>
    <property type="match status" value="1"/>
</dbReference>
<feature type="domain" description="CobE/GbiG C-terminal" evidence="1">
    <location>
        <begin position="225"/>
        <end position="344"/>
    </location>
</feature>
<dbReference type="EMBL" id="CYXR01000023">
    <property type="protein sequence ID" value="CUN09695.1"/>
    <property type="molecule type" value="Genomic_DNA"/>
</dbReference>
<organism evidence="4 5">
    <name type="scientific">Coprococcus comes</name>
    <dbReference type="NCBI Taxonomy" id="410072"/>
    <lineage>
        <taxon>Bacteria</taxon>
        <taxon>Bacillati</taxon>
        <taxon>Bacillota</taxon>
        <taxon>Clostridia</taxon>
        <taxon>Lachnospirales</taxon>
        <taxon>Lachnospiraceae</taxon>
        <taxon>Coprococcus</taxon>
    </lineage>
</organism>
<sequence length="352" mass="39140">MEIVILSFTDAGCQMACKVRENFIQSGYRVKVYTLTRFCRLYGFHTFPEDKKSWIGSLWGEKALFFIGAAGIAVRMIAPHVKDKFTDSPVLVMDEKGSYVIPLLSGHVGGAVELAKEIAEKINAQAVLTTATDVEQKFAVDVFAKSNGLVLTDRKKAKEISGVVLDGNKIGLYSVFPVEGKFPEELKLCETEEFLRNYPYGIRIAGRSGERREEETILDLPPKNLVLGIGCRKGISEKEIQSAVNEAKKILGFTEKEVIEIDSIDLKKEEEGLLSYAAKWKLPFYTFSAEELGKVKCVSSHSEFVRKVTGVDNVCERAAILAAGEDGRLLMPKQCMNRVTIAVAEKKVRIRI</sequence>
<feature type="domain" description="Cobalamin synthesis G N-terminal" evidence="2">
    <location>
        <begin position="58"/>
        <end position="133"/>
    </location>
</feature>
<evidence type="ECO:0000313" key="5">
    <source>
        <dbReference type="Proteomes" id="UP000095727"/>
    </source>
</evidence>
<accession>A0A173U6E1</accession>